<dbReference type="RefSeq" id="WP_097650618.1">
    <property type="nucleotide sequence ID" value="NZ_LYXE01000017.1"/>
</dbReference>
<dbReference type="Pfam" id="PF13508">
    <property type="entry name" value="Acetyltransf_7"/>
    <property type="match status" value="1"/>
</dbReference>
<name>A0A2H3L321_9CHLR</name>
<dbReference type="PROSITE" id="PS51186">
    <property type="entry name" value="GNAT"/>
    <property type="match status" value="1"/>
</dbReference>
<organism evidence="2 3">
    <name type="scientific">Candidatus Chloroploca asiatica</name>
    <dbReference type="NCBI Taxonomy" id="1506545"/>
    <lineage>
        <taxon>Bacteria</taxon>
        <taxon>Bacillati</taxon>
        <taxon>Chloroflexota</taxon>
        <taxon>Chloroflexia</taxon>
        <taxon>Chloroflexales</taxon>
        <taxon>Chloroflexineae</taxon>
        <taxon>Oscillochloridaceae</taxon>
        <taxon>Candidatus Chloroploca</taxon>
    </lineage>
</organism>
<dbReference type="CDD" id="cd04301">
    <property type="entry name" value="NAT_SF"/>
    <property type="match status" value="1"/>
</dbReference>
<feature type="domain" description="N-acetyltransferase" evidence="1">
    <location>
        <begin position="11"/>
        <end position="216"/>
    </location>
</feature>
<dbReference type="PANTHER" id="PTHR42791">
    <property type="entry name" value="GNAT FAMILY ACETYLTRANSFERASE"/>
    <property type="match status" value="1"/>
</dbReference>
<reference evidence="2 3" key="1">
    <citation type="submission" date="2016-05" db="EMBL/GenBank/DDBJ databases">
        <authorList>
            <person name="Lavstsen T."/>
            <person name="Jespersen J.S."/>
        </authorList>
    </citation>
    <scope>NUCLEOTIDE SEQUENCE [LARGE SCALE GENOMIC DNA]</scope>
    <source>
        <strain evidence="2 3">B7-9</strain>
    </source>
</reference>
<dbReference type="EMBL" id="LYXE01000017">
    <property type="protein sequence ID" value="PDW01011.1"/>
    <property type="molecule type" value="Genomic_DNA"/>
</dbReference>
<dbReference type="OrthoDB" id="9775804at2"/>
<dbReference type="AlphaFoldDB" id="A0A2H3L321"/>
<accession>A0A2H3L321</accession>
<keyword evidence="3" id="KW-1185">Reference proteome</keyword>
<dbReference type="InterPro" id="IPR052523">
    <property type="entry name" value="Trichothecene_AcTrans"/>
</dbReference>
<comment type="caution">
    <text evidence="2">The sequence shown here is derived from an EMBL/GenBank/DDBJ whole genome shotgun (WGS) entry which is preliminary data.</text>
</comment>
<dbReference type="SUPFAM" id="SSF55729">
    <property type="entry name" value="Acyl-CoA N-acyltransferases (Nat)"/>
    <property type="match status" value="1"/>
</dbReference>
<gene>
    <name evidence="2" type="ORF">A9Q02_21285</name>
</gene>
<dbReference type="GO" id="GO:0016747">
    <property type="term" value="F:acyltransferase activity, transferring groups other than amino-acyl groups"/>
    <property type="evidence" value="ECO:0007669"/>
    <property type="project" value="InterPro"/>
</dbReference>
<protein>
    <recommendedName>
        <fullName evidence="1">N-acetyltransferase domain-containing protein</fullName>
    </recommendedName>
</protein>
<dbReference type="InterPro" id="IPR000182">
    <property type="entry name" value="GNAT_dom"/>
</dbReference>
<dbReference type="InterPro" id="IPR016181">
    <property type="entry name" value="Acyl_CoA_acyltransferase"/>
</dbReference>
<dbReference type="Gene3D" id="3.40.630.30">
    <property type="match status" value="1"/>
</dbReference>
<proteinExistence type="predicted"/>
<dbReference type="PANTHER" id="PTHR42791:SF1">
    <property type="entry name" value="N-ACETYLTRANSFERASE DOMAIN-CONTAINING PROTEIN"/>
    <property type="match status" value="1"/>
</dbReference>
<sequence>MVYPATRRQTIHVQNLPADSLTCAAALIAASFRHEGFTRHTHNLSTPARQQRFAEAGALRLWLNQASGHQLLAANQGERLVGVAVVKPPTARSVPWFTLLWAVVRRAPRLLPILGDLRWRQAWRIRPALQPPATLPPAAYTLDLLAVALDVQGQGIGRRLLEHIHAHCDHDHNASGIYLYTGDEQNTQIYQRCGYTMLQVNQGGPLTVWHMFRPRPA</sequence>
<evidence type="ECO:0000259" key="1">
    <source>
        <dbReference type="PROSITE" id="PS51186"/>
    </source>
</evidence>
<evidence type="ECO:0000313" key="3">
    <source>
        <dbReference type="Proteomes" id="UP000220922"/>
    </source>
</evidence>
<dbReference type="Proteomes" id="UP000220922">
    <property type="component" value="Unassembled WGS sequence"/>
</dbReference>
<evidence type="ECO:0000313" key="2">
    <source>
        <dbReference type="EMBL" id="PDW01011.1"/>
    </source>
</evidence>